<dbReference type="STRING" id="709032.Sulku_1192"/>
<proteinExistence type="predicted"/>
<dbReference type="InterPro" id="IPR006638">
    <property type="entry name" value="Elp3/MiaA/NifB-like_rSAM"/>
</dbReference>
<dbReference type="SFLD" id="SFLDS00029">
    <property type="entry name" value="Radical_SAM"/>
    <property type="match status" value="1"/>
</dbReference>
<evidence type="ECO:0000313" key="7">
    <source>
        <dbReference type="EMBL" id="ADR33855.1"/>
    </source>
</evidence>
<evidence type="ECO:0000313" key="8">
    <source>
        <dbReference type="Proteomes" id="UP000008721"/>
    </source>
</evidence>
<dbReference type="GO" id="GO:0051536">
    <property type="term" value="F:iron-sulfur cluster binding"/>
    <property type="evidence" value="ECO:0007669"/>
    <property type="project" value="UniProtKB-KW"/>
</dbReference>
<reference evidence="7 8" key="1">
    <citation type="journal article" date="2012" name="Stand. Genomic Sci.">
        <title>Complete genome sequence of the sulfur compounds oxidizing chemolithoautotroph Sulfuricurvum kujiense type strain (YK-1(T)).</title>
        <authorList>
            <person name="Han C."/>
            <person name="Kotsyurbenko O."/>
            <person name="Chertkov O."/>
            <person name="Held B."/>
            <person name="Lapidus A."/>
            <person name="Nolan M."/>
            <person name="Lucas S."/>
            <person name="Hammon N."/>
            <person name="Deshpande S."/>
            <person name="Cheng J.F."/>
            <person name="Tapia R."/>
            <person name="Goodwin L.A."/>
            <person name="Pitluck S."/>
            <person name="Liolios K."/>
            <person name="Pagani I."/>
            <person name="Ivanova N."/>
            <person name="Mavromatis K."/>
            <person name="Mikhailova N."/>
            <person name="Pati A."/>
            <person name="Chen A."/>
            <person name="Palaniappan K."/>
            <person name="Land M."/>
            <person name="Hauser L."/>
            <person name="Chang Y.J."/>
            <person name="Jeffries C.D."/>
            <person name="Brambilla E.M."/>
            <person name="Rohde M."/>
            <person name="Spring S."/>
            <person name="Sikorski J."/>
            <person name="Goker M."/>
            <person name="Woyke T."/>
            <person name="Bristow J."/>
            <person name="Eisen J.A."/>
            <person name="Markowitz V."/>
            <person name="Hugenholtz P."/>
            <person name="Kyrpides N.C."/>
            <person name="Klenk H.P."/>
            <person name="Detter J.C."/>
        </authorList>
    </citation>
    <scope>NUCLEOTIDE SEQUENCE [LARGE SCALE GENOMIC DNA]</scope>
    <source>
        <strain evidence="8">ATCC BAA-921 / DSM 16994 / JCM 11577 / YK-1</strain>
    </source>
</reference>
<organism evidence="7 8">
    <name type="scientific">Sulfuricurvum kujiense (strain ATCC BAA-921 / DSM 16994 / JCM 11577 / YK-1)</name>
    <dbReference type="NCBI Taxonomy" id="709032"/>
    <lineage>
        <taxon>Bacteria</taxon>
        <taxon>Pseudomonadati</taxon>
        <taxon>Campylobacterota</taxon>
        <taxon>Epsilonproteobacteria</taxon>
        <taxon>Campylobacterales</taxon>
        <taxon>Sulfurimonadaceae</taxon>
        <taxon>Sulfuricurvum</taxon>
    </lineage>
</organism>
<evidence type="ECO:0000256" key="2">
    <source>
        <dbReference type="ARBA" id="ARBA00022691"/>
    </source>
</evidence>
<dbReference type="GO" id="GO:0046872">
    <property type="term" value="F:metal ion binding"/>
    <property type="evidence" value="ECO:0007669"/>
    <property type="project" value="UniProtKB-KW"/>
</dbReference>
<evidence type="ECO:0000259" key="6">
    <source>
        <dbReference type="PROSITE" id="PS51918"/>
    </source>
</evidence>
<dbReference type="HOGENOM" id="CLU_044464_1_0_7"/>
<dbReference type="InterPro" id="IPR013785">
    <property type="entry name" value="Aldolase_TIM"/>
</dbReference>
<dbReference type="Gene3D" id="3.20.20.70">
    <property type="entry name" value="Aldolase class I"/>
    <property type="match status" value="1"/>
</dbReference>
<dbReference type="SFLD" id="SFLDG01095">
    <property type="entry name" value="Uncharacterised_Radical_SAM_Su"/>
    <property type="match status" value="1"/>
</dbReference>
<evidence type="ECO:0000256" key="4">
    <source>
        <dbReference type="ARBA" id="ARBA00023004"/>
    </source>
</evidence>
<keyword evidence="3" id="KW-0479">Metal-binding</keyword>
<keyword evidence="4" id="KW-0408">Iron</keyword>
<dbReference type="GO" id="GO:0003824">
    <property type="term" value="F:catalytic activity"/>
    <property type="evidence" value="ECO:0007669"/>
    <property type="project" value="InterPro"/>
</dbReference>
<evidence type="ECO:0000256" key="1">
    <source>
        <dbReference type="ARBA" id="ARBA00001966"/>
    </source>
</evidence>
<evidence type="ECO:0000256" key="5">
    <source>
        <dbReference type="ARBA" id="ARBA00023014"/>
    </source>
</evidence>
<keyword evidence="5" id="KW-0411">Iron-sulfur</keyword>
<evidence type="ECO:0000256" key="3">
    <source>
        <dbReference type="ARBA" id="ARBA00022723"/>
    </source>
</evidence>
<name>E4TX14_SULKY</name>
<dbReference type="EMBL" id="CP002355">
    <property type="protein sequence ID" value="ADR33855.1"/>
    <property type="molecule type" value="Genomic_DNA"/>
</dbReference>
<dbReference type="Pfam" id="PF04055">
    <property type="entry name" value="Radical_SAM"/>
    <property type="match status" value="1"/>
</dbReference>
<comment type="cofactor">
    <cofactor evidence="1">
        <name>[4Fe-4S] cluster</name>
        <dbReference type="ChEBI" id="CHEBI:49883"/>
    </cofactor>
</comment>
<dbReference type="PANTHER" id="PTHR43409">
    <property type="entry name" value="ANAEROBIC MAGNESIUM-PROTOPORPHYRIN IX MONOMETHYL ESTER CYCLASE-RELATED"/>
    <property type="match status" value="1"/>
</dbReference>
<dbReference type="Proteomes" id="UP000008721">
    <property type="component" value="Chromosome"/>
</dbReference>
<dbReference type="SMART" id="SM00729">
    <property type="entry name" value="Elp3"/>
    <property type="match status" value="1"/>
</dbReference>
<dbReference type="OrthoDB" id="5470216at2"/>
<dbReference type="SUPFAM" id="SSF102114">
    <property type="entry name" value="Radical SAM enzymes"/>
    <property type="match status" value="1"/>
</dbReference>
<feature type="domain" description="Radical SAM core" evidence="6">
    <location>
        <begin position="10"/>
        <end position="248"/>
    </location>
</feature>
<dbReference type="PROSITE" id="PS51918">
    <property type="entry name" value="RADICAL_SAM"/>
    <property type="match status" value="1"/>
</dbReference>
<keyword evidence="8" id="KW-1185">Reference proteome</keyword>
<dbReference type="eggNOG" id="COG1032">
    <property type="taxonomic scope" value="Bacteria"/>
</dbReference>
<dbReference type="InterPro" id="IPR051198">
    <property type="entry name" value="BchE-like"/>
</dbReference>
<dbReference type="KEGG" id="sku:Sulku_1192"/>
<dbReference type="InterPro" id="IPR007197">
    <property type="entry name" value="rSAM"/>
</dbReference>
<protein>
    <submittedName>
        <fullName evidence="7">Radical SAM domain protein</fullName>
    </submittedName>
</protein>
<dbReference type="PANTHER" id="PTHR43409:SF4">
    <property type="entry name" value="RADICAL SAM SUPERFAMILY PROTEIN"/>
    <property type="match status" value="1"/>
</dbReference>
<gene>
    <name evidence="7" type="ordered locus">Sulku_1192</name>
</gene>
<dbReference type="SFLD" id="SFLDG01082">
    <property type="entry name" value="B12-binding_domain_containing"/>
    <property type="match status" value="1"/>
</dbReference>
<keyword evidence="2" id="KW-0949">S-adenosyl-L-methionine</keyword>
<dbReference type="AlphaFoldDB" id="E4TX14"/>
<dbReference type="InterPro" id="IPR058240">
    <property type="entry name" value="rSAM_sf"/>
</dbReference>
<sequence>MINYSFPLYRPPAEADNVILQATYGCSHNQCTFCSMYKTKKYQIREISDLFKDIDTLAALYPDANKVFLGDGDALSLPTEYMITVLQYLKRSFPRLSRVSVYATAQNVLEKSEEELRLLQANLLNLIYFGIETGNDGLLKKINKGVSAKQIIESLNKASAAKIKISATVILGIGGEEYTAEHIKDTAAIINASTINYLSTLQLGLENDVKERFLKCFEHFQMLNDYQILDEQKRFLELLHPVNKVIFRSNHASNALHLAGTLPKDTMRLLDEVKFALAIGERAFIPERFRGF</sequence>
<accession>E4TX14</accession>
<dbReference type="RefSeq" id="WP_013460052.1">
    <property type="nucleotide sequence ID" value="NC_014762.1"/>
</dbReference>